<reference evidence="1 2" key="1">
    <citation type="submission" date="2019-03" db="EMBL/GenBank/DDBJ databases">
        <title>First draft genome of Liparis tanakae, snailfish: a comprehensive survey of snailfish specific genes.</title>
        <authorList>
            <person name="Kim W."/>
            <person name="Song I."/>
            <person name="Jeong J.-H."/>
            <person name="Kim D."/>
            <person name="Kim S."/>
            <person name="Ryu S."/>
            <person name="Song J.Y."/>
            <person name="Lee S.K."/>
        </authorList>
    </citation>
    <scope>NUCLEOTIDE SEQUENCE [LARGE SCALE GENOMIC DNA]</scope>
    <source>
        <tissue evidence="1">Muscle</tissue>
    </source>
</reference>
<evidence type="ECO:0000313" key="1">
    <source>
        <dbReference type="EMBL" id="TNN56420.1"/>
    </source>
</evidence>
<organism evidence="1 2">
    <name type="scientific">Liparis tanakae</name>
    <name type="common">Tanaka's snailfish</name>
    <dbReference type="NCBI Taxonomy" id="230148"/>
    <lineage>
        <taxon>Eukaryota</taxon>
        <taxon>Metazoa</taxon>
        <taxon>Chordata</taxon>
        <taxon>Craniata</taxon>
        <taxon>Vertebrata</taxon>
        <taxon>Euteleostomi</taxon>
        <taxon>Actinopterygii</taxon>
        <taxon>Neopterygii</taxon>
        <taxon>Teleostei</taxon>
        <taxon>Neoteleostei</taxon>
        <taxon>Acanthomorphata</taxon>
        <taxon>Eupercaria</taxon>
        <taxon>Perciformes</taxon>
        <taxon>Cottioidei</taxon>
        <taxon>Cottales</taxon>
        <taxon>Liparidae</taxon>
        <taxon>Liparis</taxon>
    </lineage>
</organism>
<sequence>MTKYRAAAVAAAAAAAFGWPRANGAPLSLSLDCAELCLLEDLDARCYDCASRADSETPASRLKGSWRATKWDFLRCHCDGAGPSRLSGRDFLMHRQLGR</sequence>
<dbReference type="EMBL" id="SRLO01000429">
    <property type="protein sequence ID" value="TNN56420.1"/>
    <property type="molecule type" value="Genomic_DNA"/>
</dbReference>
<dbReference type="Proteomes" id="UP000314294">
    <property type="component" value="Unassembled WGS sequence"/>
</dbReference>
<evidence type="ECO:0000313" key="2">
    <source>
        <dbReference type="Proteomes" id="UP000314294"/>
    </source>
</evidence>
<proteinExistence type="predicted"/>
<name>A0A4Z2GT47_9TELE</name>
<protein>
    <submittedName>
        <fullName evidence="1">Uncharacterized protein</fullName>
    </submittedName>
</protein>
<gene>
    <name evidence="1" type="ORF">EYF80_033381</name>
</gene>
<accession>A0A4Z2GT47</accession>
<comment type="caution">
    <text evidence="1">The sequence shown here is derived from an EMBL/GenBank/DDBJ whole genome shotgun (WGS) entry which is preliminary data.</text>
</comment>
<keyword evidence="2" id="KW-1185">Reference proteome</keyword>
<dbReference type="AlphaFoldDB" id="A0A4Z2GT47"/>